<reference evidence="2 3" key="1">
    <citation type="submission" date="2020-03" db="EMBL/GenBank/DDBJ databases">
        <title>Genomic Encyclopedia of Type Strains, Phase IV (KMG-IV): sequencing the most valuable type-strain genomes for metagenomic binning, comparative biology and taxonomic classification.</title>
        <authorList>
            <person name="Goeker M."/>
        </authorList>
    </citation>
    <scope>NUCLEOTIDE SEQUENCE [LARGE SCALE GENOMIC DNA]</scope>
    <source>
        <strain evidence="2 3">DSM 27651</strain>
    </source>
</reference>
<feature type="compositionally biased region" description="Polar residues" evidence="1">
    <location>
        <begin position="249"/>
        <end position="265"/>
    </location>
</feature>
<proteinExistence type="predicted"/>
<comment type="caution">
    <text evidence="2">The sequence shown here is derived from an EMBL/GenBank/DDBJ whole genome shotgun (WGS) entry which is preliminary data.</text>
</comment>
<evidence type="ECO:0008006" key="4">
    <source>
        <dbReference type="Google" id="ProtNLM"/>
    </source>
</evidence>
<dbReference type="Proteomes" id="UP000734218">
    <property type="component" value="Unassembled WGS sequence"/>
</dbReference>
<name>A0ABX0XMN6_9SPHN</name>
<evidence type="ECO:0000256" key="1">
    <source>
        <dbReference type="SAM" id="MobiDB-lite"/>
    </source>
</evidence>
<dbReference type="RefSeq" id="WP_167953866.1">
    <property type="nucleotide sequence ID" value="NZ_JAATJE010000001.1"/>
</dbReference>
<organism evidence="2 3">
    <name type="scientific">Sphingomonas jejuensis</name>
    <dbReference type="NCBI Taxonomy" id="904715"/>
    <lineage>
        <taxon>Bacteria</taxon>
        <taxon>Pseudomonadati</taxon>
        <taxon>Pseudomonadota</taxon>
        <taxon>Alphaproteobacteria</taxon>
        <taxon>Sphingomonadales</taxon>
        <taxon>Sphingomonadaceae</taxon>
        <taxon>Sphingomonas</taxon>
    </lineage>
</organism>
<dbReference type="EMBL" id="JAATJE010000001">
    <property type="protein sequence ID" value="NJC33951.1"/>
    <property type="molecule type" value="Genomic_DNA"/>
</dbReference>
<keyword evidence="3" id="KW-1185">Reference proteome</keyword>
<feature type="region of interest" description="Disordered" evidence="1">
    <location>
        <begin position="243"/>
        <end position="265"/>
    </location>
</feature>
<gene>
    <name evidence="2" type="ORF">GGR88_001425</name>
</gene>
<sequence length="265" mass="28138">MIALSMIAQATAGAVAQIVTLPFAPPLDRPVIEDNVVIRELADGKPGRFVVVREYRFERDGDGYLVVMRATGIDSDVTGPARTGFEVGSRPMINLPLRIRLDAQGRVVGVENTEEYWAAFTEGQMALRADLEGRPALTPIDRRIIAAVVDGLLAVPADQRAARLASDVGELAALGGRTVSTEVPIAFEAAGNRAGGSMVVTGIDEAAVTLELTASSGATPLEAQVDTEERIVVDRSSGLVVSRSRRRTTTQGDSVIATTESRTLR</sequence>
<evidence type="ECO:0000313" key="2">
    <source>
        <dbReference type="EMBL" id="NJC33951.1"/>
    </source>
</evidence>
<evidence type="ECO:0000313" key="3">
    <source>
        <dbReference type="Proteomes" id="UP000734218"/>
    </source>
</evidence>
<protein>
    <recommendedName>
        <fullName evidence="4">DUF4908 domain-containing protein</fullName>
    </recommendedName>
</protein>
<accession>A0ABX0XMN6</accession>